<evidence type="ECO:0000313" key="11">
    <source>
        <dbReference type="Proteomes" id="UP000031565"/>
    </source>
</evidence>
<evidence type="ECO:0000313" key="3">
    <source>
        <dbReference type="EMBL" id="PQM31074.1"/>
    </source>
</evidence>
<dbReference type="Gene3D" id="3.30.420.10">
    <property type="entry name" value="Ribonuclease H-like superfamily/Ribonuclease H"/>
    <property type="match status" value="1"/>
</dbReference>
<dbReference type="EMBL" id="JTLV02000001">
    <property type="protein sequence ID" value="PQM31668.1"/>
    <property type="molecule type" value="Genomic_DNA"/>
</dbReference>
<dbReference type="Pfam" id="PF13333">
    <property type="entry name" value="rve_2"/>
    <property type="match status" value="1"/>
</dbReference>
<reference evidence="6" key="3">
    <citation type="submission" date="2017-11" db="EMBL/GenBank/DDBJ databases">
        <title>Cell-free culture of the endosymbiotic bacteria Spiroplasma poulsonii highlights bacterial genes involved in host-symbiont interactions.</title>
        <authorList>
            <person name="Masson F."/>
            <person name="Calderon Copete S.P."/>
            <person name="Schupfer F."/>
            <person name="Garcia-Arraez G."/>
            <person name="Lemaitre B."/>
        </authorList>
    </citation>
    <scope>NUCLEOTIDE SEQUENCE</scope>
    <source>
        <strain evidence="6">MSRO</strain>
    </source>
</reference>
<dbReference type="EMBL" id="JTLV02000001">
    <property type="protein sequence ID" value="PQM31074.1"/>
    <property type="molecule type" value="Genomic_DNA"/>
</dbReference>
<gene>
    <name evidence="9" type="ORF">D6D54_02860</name>
    <name evidence="10" type="ORF">D6D54_03130</name>
    <name evidence="8" type="ORF">D6D54_04700</name>
    <name evidence="7" type="ORF">D6D54_06645</name>
    <name evidence="3" type="ORF">SMSRO_SF008720</name>
    <name evidence="4" type="ORF">SMSRO_SF015190</name>
    <name evidence="5" type="ORF">SMSRO_SF018040</name>
    <name evidence="6" type="ORF">SMSRO_SF021060</name>
</gene>
<dbReference type="InterPro" id="IPR050900">
    <property type="entry name" value="Transposase_IS3/IS150/IS904"/>
</dbReference>
<sequence>MKSNNPKSNHTIDNAVISIFLKSRKNYGTRKIKVMLAQQNILLSRIKISKIMQRYNLISNYTKLKYKHQSNKNATYKYHNLLNQEFNNYKLHEVVVSDLTQVAINSKWYYVCFLIDLFNREVIGYDVSSHKDAKLVENTFKKLSFSLDNIKIFHTDQGSEFNNNIIYNLLAKNNVAKSYSKPGCPYDNAVSESTYKILKTELIKNRKFKNIEQFKLELFDYVNWYNNVRIHSKLNYLTPIEYKNLYST</sequence>
<evidence type="ECO:0000313" key="8">
    <source>
        <dbReference type="EMBL" id="RUP77014.1"/>
    </source>
</evidence>
<dbReference type="InterPro" id="IPR012337">
    <property type="entry name" value="RNaseH-like_sf"/>
</dbReference>
<evidence type="ECO:0000313" key="4">
    <source>
        <dbReference type="EMBL" id="PQM31668.1"/>
    </source>
</evidence>
<dbReference type="InterPro" id="IPR048020">
    <property type="entry name" value="Transpos_IS3"/>
</dbReference>
<dbReference type="InterPro" id="IPR001584">
    <property type="entry name" value="Integrase_cat-core"/>
</dbReference>
<reference evidence="7 12" key="4">
    <citation type="journal article" date="2019" name="Genome Biol. Evol.">
        <title>Toxin and genome evolution in a Drosophila defensive symbiosis.</title>
        <authorList>
            <person name="Ballinger M.J."/>
            <person name="Gawryluk R.M."/>
            <person name="Perlman S.J."/>
        </authorList>
    </citation>
    <scope>NUCLEOTIDE SEQUENCE [LARGE SCALE GENOMIC DNA]</scope>
    <source>
        <strain evidence="7">SNeo</strain>
        <strain evidence="12">sNeo</strain>
    </source>
</reference>
<dbReference type="GO" id="GO:0003676">
    <property type="term" value="F:nucleic acid binding"/>
    <property type="evidence" value="ECO:0007669"/>
    <property type="project" value="InterPro"/>
</dbReference>
<dbReference type="PANTHER" id="PTHR46889">
    <property type="entry name" value="TRANSPOSASE INSF FOR INSERTION SEQUENCE IS3B-RELATED"/>
    <property type="match status" value="1"/>
</dbReference>
<evidence type="ECO:0000313" key="7">
    <source>
        <dbReference type="EMBL" id="RUP76265.1"/>
    </source>
</evidence>
<dbReference type="EMBL" id="RAHC01000002">
    <property type="protein sequence ID" value="RUP77516.1"/>
    <property type="molecule type" value="Genomic_DNA"/>
</dbReference>
<keyword evidence="11" id="KW-1185">Reference proteome</keyword>
<dbReference type="Proteomes" id="UP000031565">
    <property type="component" value="Unassembled WGS sequence"/>
</dbReference>
<dbReference type="PANTHER" id="PTHR46889:SF7">
    <property type="entry name" value="TRANSPOSASE FOR INSERTION SEQUENCE ELEMENT IS904"/>
    <property type="match status" value="1"/>
</dbReference>
<dbReference type="Pfam" id="PF00665">
    <property type="entry name" value="rve"/>
    <property type="match status" value="1"/>
</dbReference>
<dbReference type="GO" id="GO:0015074">
    <property type="term" value="P:DNA integration"/>
    <property type="evidence" value="ECO:0007669"/>
    <property type="project" value="InterPro"/>
</dbReference>
<dbReference type="PROSITE" id="PS50994">
    <property type="entry name" value="INTEGRASE"/>
    <property type="match status" value="1"/>
</dbReference>
<dbReference type="SUPFAM" id="SSF53098">
    <property type="entry name" value="Ribonuclease H-like"/>
    <property type="match status" value="1"/>
</dbReference>
<dbReference type="Proteomes" id="UP000274545">
    <property type="component" value="Unassembled WGS sequence"/>
</dbReference>
<dbReference type="NCBIfam" id="NF033516">
    <property type="entry name" value="transpos_IS3"/>
    <property type="match status" value="1"/>
</dbReference>
<evidence type="ECO:0000313" key="5">
    <source>
        <dbReference type="EMBL" id="PQM31938.1"/>
    </source>
</evidence>
<comment type="caution">
    <text evidence="6">The sequence shown here is derived from an EMBL/GenBank/DDBJ whole genome shotgun (WGS) entry which is preliminary data.</text>
</comment>
<evidence type="ECO:0000313" key="6">
    <source>
        <dbReference type="EMBL" id="PQM32202.1"/>
    </source>
</evidence>
<evidence type="ECO:0000259" key="2">
    <source>
        <dbReference type="PROSITE" id="PS50994"/>
    </source>
</evidence>
<dbReference type="EMBL" id="JTLV02000001">
    <property type="protein sequence ID" value="PQM31938.1"/>
    <property type="molecule type" value="Genomic_DNA"/>
</dbReference>
<reference evidence="6 11" key="2">
    <citation type="journal article" date="2015" name="MBio">
        <title>Genome sequence of the Drosophila melanogaster male-killing Spiroplasma strain MSRO endosymbiont.</title>
        <authorList>
            <person name="Paredes J.C."/>
            <person name="Herren J.K."/>
            <person name="Schupfer F."/>
            <person name="Marin R."/>
            <person name="Claverol S."/>
            <person name="Kuo C.H."/>
            <person name="Lemaitre B."/>
            <person name="Beven L."/>
        </authorList>
    </citation>
    <scope>NUCLEOTIDE SEQUENCE [LARGE SCALE GENOMIC DNA]</scope>
    <source>
        <strain evidence="6 11">MSRO</strain>
    </source>
</reference>
<protein>
    <submittedName>
        <fullName evidence="7">IS3 family transposase</fullName>
    </submittedName>
    <submittedName>
        <fullName evidence="6">Integrase core domain</fullName>
    </submittedName>
</protein>
<evidence type="ECO:0000313" key="9">
    <source>
        <dbReference type="EMBL" id="RUP77516.1"/>
    </source>
</evidence>
<dbReference type="EMBL" id="RAHC01000002">
    <property type="protein sequence ID" value="RUP77558.1"/>
    <property type="molecule type" value="Genomic_DNA"/>
</dbReference>
<evidence type="ECO:0000256" key="1">
    <source>
        <dbReference type="ARBA" id="ARBA00002286"/>
    </source>
</evidence>
<organism evidence="6 11">
    <name type="scientific">Spiroplasma poulsonii</name>
    <dbReference type="NCBI Taxonomy" id="2138"/>
    <lineage>
        <taxon>Bacteria</taxon>
        <taxon>Bacillati</taxon>
        <taxon>Mycoplasmatota</taxon>
        <taxon>Mollicutes</taxon>
        <taxon>Entomoplasmatales</taxon>
        <taxon>Spiroplasmataceae</taxon>
        <taxon>Spiroplasma</taxon>
    </lineage>
</organism>
<dbReference type="EMBL" id="RAHC01000004">
    <property type="protein sequence ID" value="RUP77014.1"/>
    <property type="molecule type" value="Genomic_DNA"/>
</dbReference>
<dbReference type="InterPro" id="IPR025948">
    <property type="entry name" value="HTH-like_dom"/>
</dbReference>
<accession>A0A0C2E0D6</accession>
<dbReference type="AlphaFoldDB" id="A0A0C2E0D6"/>
<dbReference type="OrthoDB" id="388865at2"/>
<reference evidence="6" key="1">
    <citation type="submission" date="2014-10" db="EMBL/GenBank/DDBJ databases">
        <authorList>
            <person name="Seo M.-J."/>
            <person name="Seok Y.J."/>
            <person name="Cha I.-T."/>
        </authorList>
    </citation>
    <scope>NUCLEOTIDE SEQUENCE</scope>
    <source>
        <strain evidence="6">MSRO</strain>
    </source>
</reference>
<comment type="function">
    <text evidence="1">Involved in the transposition of the insertion sequence.</text>
</comment>
<evidence type="ECO:0000313" key="12">
    <source>
        <dbReference type="Proteomes" id="UP000274545"/>
    </source>
</evidence>
<dbReference type="Pfam" id="PF13276">
    <property type="entry name" value="HTH_21"/>
    <property type="match status" value="1"/>
</dbReference>
<dbReference type="EMBL" id="JTLV02000001">
    <property type="protein sequence ID" value="PQM32202.1"/>
    <property type="molecule type" value="Genomic_DNA"/>
</dbReference>
<dbReference type="InterPro" id="IPR036397">
    <property type="entry name" value="RNaseH_sf"/>
</dbReference>
<feature type="domain" description="Integrase catalytic" evidence="2">
    <location>
        <begin position="86"/>
        <end position="247"/>
    </location>
</feature>
<dbReference type="EMBL" id="RAHC01000009">
    <property type="protein sequence ID" value="RUP76265.1"/>
    <property type="molecule type" value="Genomic_DNA"/>
</dbReference>
<name>A0A0C2E0D6_9MOLU</name>
<proteinExistence type="predicted"/>
<evidence type="ECO:0000313" key="10">
    <source>
        <dbReference type="EMBL" id="RUP77558.1"/>
    </source>
</evidence>